<dbReference type="PANTHER" id="PTHR35525">
    <property type="entry name" value="BLL6575 PROTEIN"/>
    <property type="match status" value="1"/>
</dbReference>
<dbReference type="InterPro" id="IPR010852">
    <property type="entry name" value="ABATE"/>
</dbReference>
<evidence type="ECO:0000313" key="3">
    <source>
        <dbReference type="Proteomes" id="UP000471166"/>
    </source>
</evidence>
<evidence type="ECO:0000313" key="2">
    <source>
        <dbReference type="EMBL" id="NEW36395.1"/>
    </source>
</evidence>
<dbReference type="InterPro" id="IPR023286">
    <property type="entry name" value="ABATE_dom_sf"/>
</dbReference>
<comment type="caution">
    <text evidence="2">The sequence shown here is derived from an EMBL/GenBank/DDBJ whole genome shotgun (WGS) entry which is preliminary data.</text>
</comment>
<dbReference type="RefSeq" id="WP_163847866.1">
    <property type="nucleotide sequence ID" value="NZ_JAAGVB010000074.1"/>
</dbReference>
<dbReference type="Gene3D" id="1.10.3300.10">
    <property type="entry name" value="Jann2411-like domain"/>
    <property type="match status" value="1"/>
</dbReference>
<dbReference type="InterPro" id="IPR021005">
    <property type="entry name" value="Znf_CGNR"/>
</dbReference>
<dbReference type="EMBL" id="JAAGVB010000074">
    <property type="protein sequence ID" value="NEW36395.1"/>
    <property type="molecule type" value="Genomic_DNA"/>
</dbReference>
<protein>
    <submittedName>
        <fullName evidence="2">CGNR zinc finger domain-containing protein</fullName>
    </submittedName>
</protein>
<feature type="domain" description="Zinc finger CGNR" evidence="1">
    <location>
        <begin position="138"/>
        <end position="179"/>
    </location>
</feature>
<dbReference type="AlphaFoldDB" id="A0A6P1D1C0"/>
<dbReference type="PANTHER" id="PTHR35525:SF3">
    <property type="entry name" value="BLL6575 PROTEIN"/>
    <property type="match status" value="1"/>
</dbReference>
<dbReference type="Proteomes" id="UP000471166">
    <property type="component" value="Unassembled WGS sequence"/>
</dbReference>
<name>A0A6P1D1C0_9NOCA</name>
<sequence length="186" mass="20389">MSEAFLTGEPLALDLVNTRPAGTDLLSTPEQLADWLRHQAGRLPEPGHVTTDDLNQIREVRDHIAAICEALLHDRRPPEAALRGLAAAQTAAPAIRHLHWTGTALTATTHRTGSPGAGLAAALAESAVDLFADPAIARLKQCEAHDCVLLFLPAHPRRRWCSPQRCGNRIRVARYYDRHTKRTDTP</sequence>
<gene>
    <name evidence="2" type="ORF">GV791_28100</name>
</gene>
<accession>A0A6P1D1C0</accession>
<dbReference type="Pfam" id="PF07336">
    <property type="entry name" value="ABATE"/>
    <property type="match status" value="1"/>
</dbReference>
<dbReference type="SUPFAM" id="SSF160904">
    <property type="entry name" value="Jann2411-like"/>
    <property type="match status" value="1"/>
</dbReference>
<proteinExistence type="predicted"/>
<reference evidence="2 3" key="1">
    <citation type="submission" date="2020-01" db="EMBL/GenBank/DDBJ databases">
        <title>Genetics and antimicrobial susceptibilities of Nocardia species isolated from the soil; a comparison with species isolated from humans.</title>
        <authorList>
            <person name="Carrasco G."/>
            <person name="Monzon S."/>
            <person name="Sansegundo M."/>
            <person name="Garcia E."/>
            <person name="Garrido N."/>
            <person name="Medina M.J."/>
            <person name="Villalon P."/>
            <person name="Ramirez-Arocha A.C."/>
            <person name="Jimenez P."/>
            <person name="Cuesta I."/>
            <person name="Valdezate S."/>
        </authorList>
    </citation>
    <scope>NUCLEOTIDE SEQUENCE [LARGE SCALE GENOMIC DNA]</scope>
    <source>
        <strain evidence="2 3">CNM20110626</strain>
    </source>
</reference>
<evidence type="ECO:0000259" key="1">
    <source>
        <dbReference type="Pfam" id="PF11706"/>
    </source>
</evidence>
<dbReference type="Pfam" id="PF11706">
    <property type="entry name" value="zf-CGNR"/>
    <property type="match status" value="1"/>
</dbReference>
<organism evidence="2 3">
    <name type="scientific">Nocardia cyriacigeorgica</name>
    <dbReference type="NCBI Taxonomy" id="135487"/>
    <lineage>
        <taxon>Bacteria</taxon>
        <taxon>Bacillati</taxon>
        <taxon>Actinomycetota</taxon>
        <taxon>Actinomycetes</taxon>
        <taxon>Mycobacteriales</taxon>
        <taxon>Nocardiaceae</taxon>
        <taxon>Nocardia</taxon>
    </lineage>
</organism>